<evidence type="ECO:0000313" key="2">
    <source>
        <dbReference type="EMBL" id="CAB4219996.1"/>
    </source>
</evidence>
<gene>
    <name evidence="2" type="ORF">UFOVP1624_38</name>
</gene>
<dbReference type="Pfam" id="PF08299">
    <property type="entry name" value="Bac_DnaA_C"/>
    <property type="match status" value="1"/>
</dbReference>
<dbReference type="GO" id="GO:0006270">
    <property type="term" value="P:DNA replication initiation"/>
    <property type="evidence" value="ECO:0007669"/>
    <property type="project" value="InterPro"/>
</dbReference>
<dbReference type="InterPro" id="IPR013159">
    <property type="entry name" value="DnaA_C"/>
</dbReference>
<reference evidence="2" key="1">
    <citation type="submission" date="2020-05" db="EMBL/GenBank/DDBJ databases">
        <authorList>
            <person name="Chiriac C."/>
            <person name="Salcher M."/>
            <person name="Ghai R."/>
            <person name="Kavagutti S V."/>
        </authorList>
    </citation>
    <scope>NUCLEOTIDE SEQUENCE</scope>
</reference>
<sequence length="134" mass="15523">MTPEKIIRIVSHLTQVPENDILSKSQMRRVCEPRQIAHYFMRKYVRSYTLQKIAGLFGGLNHATICHSVKTVDKIRKYDKKYNELVCEIERAIQEDINFENEPLLQILAEVKASTMDTKAAHDKILAMGCIFQN</sequence>
<feature type="domain" description="Chromosomal replication initiator DnaA C-terminal" evidence="1">
    <location>
        <begin position="2"/>
        <end position="72"/>
    </location>
</feature>
<evidence type="ECO:0000259" key="1">
    <source>
        <dbReference type="SMART" id="SM00760"/>
    </source>
</evidence>
<name>A0A6J5SYE7_9CAUD</name>
<dbReference type="GO" id="GO:0006275">
    <property type="term" value="P:regulation of DNA replication"/>
    <property type="evidence" value="ECO:0007669"/>
    <property type="project" value="InterPro"/>
</dbReference>
<dbReference type="GO" id="GO:0043565">
    <property type="term" value="F:sequence-specific DNA binding"/>
    <property type="evidence" value="ECO:0007669"/>
    <property type="project" value="InterPro"/>
</dbReference>
<dbReference type="SUPFAM" id="SSF48295">
    <property type="entry name" value="TrpR-like"/>
    <property type="match status" value="1"/>
</dbReference>
<proteinExistence type="predicted"/>
<dbReference type="CDD" id="cd06571">
    <property type="entry name" value="Bac_DnaA_C"/>
    <property type="match status" value="1"/>
</dbReference>
<dbReference type="Gene3D" id="1.10.1750.10">
    <property type="match status" value="1"/>
</dbReference>
<dbReference type="InterPro" id="IPR010921">
    <property type="entry name" value="Trp_repressor/repl_initiator"/>
</dbReference>
<dbReference type="SMART" id="SM00760">
    <property type="entry name" value="Bac_DnaA_C"/>
    <property type="match status" value="1"/>
</dbReference>
<dbReference type="EMBL" id="LR797499">
    <property type="protein sequence ID" value="CAB4219996.1"/>
    <property type="molecule type" value="Genomic_DNA"/>
</dbReference>
<dbReference type="GO" id="GO:0005524">
    <property type="term" value="F:ATP binding"/>
    <property type="evidence" value="ECO:0007669"/>
    <property type="project" value="InterPro"/>
</dbReference>
<accession>A0A6J5SYE7</accession>
<protein>
    <submittedName>
        <fullName evidence="2">Chromosomal replication initiator, DnaA C-terminal</fullName>
    </submittedName>
</protein>
<organism evidence="2">
    <name type="scientific">uncultured Caudovirales phage</name>
    <dbReference type="NCBI Taxonomy" id="2100421"/>
    <lineage>
        <taxon>Viruses</taxon>
        <taxon>Duplodnaviria</taxon>
        <taxon>Heunggongvirae</taxon>
        <taxon>Uroviricota</taxon>
        <taxon>Caudoviricetes</taxon>
        <taxon>Peduoviridae</taxon>
        <taxon>Maltschvirus</taxon>
        <taxon>Maltschvirus maltsch</taxon>
    </lineage>
</organism>